<gene>
    <name evidence="1" type="ORF">MILVUS5_LOCUS37232</name>
</gene>
<dbReference type="Proteomes" id="UP001177021">
    <property type="component" value="Unassembled WGS sequence"/>
</dbReference>
<evidence type="ECO:0000313" key="1">
    <source>
        <dbReference type="EMBL" id="CAJ2673820.1"/>
    </source>
</evidence>
<name>A0ACB0LZD0_TRIPR</name>
<protein>
    <submittedName>
        <fullName evidence="1">Uncharacterized protein</fullName>
    </submittedName>
</protein>
<comment type="caution">
    <text evidence="1">The sequence shown here is derived from an EMBL/GenBank/DDBJ whole genome shotgun (WGS) entry which is preliminary data.</text>
</comment>
<dbReference type="EMBL" id="CASHSV030000716">
    <property type="protein sequence ID" value="CAJ2673820.1"/>
    <property type="molecule type" value="Genomic_DNA"/>
</dbReference>
<sequence>MSSCTTSNKYFSITLPVILTFLILLFNKVNSTTEEFISFDIPKFVTDQKNLIFQGSANTTSTGKLQLTKATKNSIGRALYSAPIHIWDSKTGNTAHFETSFTFTITAPSSTNIADGVAFFIAPIDTEPQNIGRAGFLGVFNSQTYNKSIQTVAVEIDTFYNVDWDTNRDRHIGIDVNSIKSISTKSFVLQNGKVGNVLIRFNANTNVLSVSLGYPGIGVYKLDGVVPLKDVVPEWVRIGFSAATGAEFAEHDILSWSFHSNLESSNDLTFNNKNSVNLSSS</sequence>
<reference evidence="1" key="1">
    <citation type="submission" date="2023-10" db="EMBL/GenBank/DDBJ databases">
        <authorList>
            <person name="Rodriguez Cubillos JULIANA M."/>
            <person name="De Vega J."/>
        </authorList>
    </citation>
    <scope>NUCLEOTIDE SEQUENCE</scope>
</reference>
<accession>A0ACB0LZD0</accession>
<evidence type="ECO:0000313" key="2">
    <source>
        <dbReference type="Proteomes" id="UP001177021"/>
    </source>
</evidence>
<proteinExistence type="predicted"/>
<organism evidence="1 2">
    <name type="scientific">Trifolium pratense</name>
    <name type="common">Red clover</name>
    <dbReference type="NCBI Taxonomy" id="57577"/>
    <lineage>
        <taxon>Eukaryota</taxon>
        <taxon>Viridiplantae</taxon>
        <taxon>Streptophyta</taxon>
        <taxon>Embryophyta</taxon>
        <taxon>Tracheophyta</taxon>
        <taxon>Spermatophyta</taxon>
        <taxon>Magnoliopsida</taxon>
        <taxon>eudicotyledons</taxon>
        <taxon>Gunneridae</taxon>
        <taxon>Pentapetalae</taxon>
        <taxon>rosids</taxon>
        <taxon>fabids</taxon>
        <taxon>Fabales</taxon>
        <taxon>Fabaceae</taxon>
        <taxon>Papilionoideae</taxon>
        <taxon>50 kb inversion clade</taxon>
        <taxon>NPAAA clade</taxon>
        <taxon>Hologalegina</taxon>
        <taxon>IRL clade</taxon>
        <taxon>Trifolieae</taxon>
        <taxon>Trifolium</taxon>
    </lineage>
</organism>
<keyword evidence="2" id="KW-1185">Reference proteome</keyword>